<name>A0A840QU40_9BACI</name>
<dbReference type="RefSeq" id="WP_184665207.1">
    <property type="nucleotide sequence ID" value="NZ_JACHHB010000017.1"/>
</dbReference>
<keyword evidence="1" id="KW-0472">Membrane</keyword>
<accession>A0A840QU40</accession>
<evidence type="ECO:0000256" key="1">
    <source>
        <dbReference type="SAM" id="Phobius"/>
    </source>
</evidence>
<dbReference type="AlphaFoldDB" id="A0A840QU40"/>
<keyword evidence="3" id="KW-1185">Reference proteome</keyword>
<keyword evidence="1" id="KW-1133">Transmembrane helix</keyword>
<evidence type="ECO:0000313" key="3">
    <source>
        <dbReference type="Proteomes" id="UP000551878"/>
    </source>
</evidence>
<evidence type="ECO:0000313" key="2">
    <source>
        <dbReference type="EMBL" id="MBB5174801.1"/>
    </source>
</evidence>
<keyword evidence="2" id="KW-0132">Cell division</keyword>
<comment type="caution">
    <text evidence="2">The sequence shown here is derived from an EMBL/GenBank/DDBJ whole genome shotgun (WGS) entry which is preliminary data.</text>
</comment>
<sequence>MAYIASILIIALCLYFILVPFFLTNKKLDTVSIEDDTDQLTIEEVYATLNELEMEYNMKKLTDHEYKTLKKKYQRLAAKMMKEEGPFSQGPSANDEIEQEIEELKKIREGK</sequence>
<gene>
    <name evidence="2" type="ORF">HNQ41_003024</name>
</gene>
<keyword evidence="1" id="KW-0812">Transmembrane</keyword>
<reference evidence="2 3" key="1">
    <citation type="submission" date="2020-08" db="EMBL/GenBank/DDBJ databases">
        <title>Genomic Encyclopedia of Type Strains, Phase IV (KMG-IV): sequencing the most valuable type-strain genomes for metagenomic binning, comparative biology and taxonomic classification.</title>
        <authorList>
            <person name="Goeker M."/>
        </authorList>
    </citation>
    <scope>NUCLEOTIDE SEQUENCE [LARGE SCALE GENOMIC DNA]</scope>
    <source>
        <strain evidence="2 3">DSM 24696</strain>
    </source>
</reference>
<proteinExistence type="predicted"/>
<dbReference type="GO" id="GO:0051301">
    <property type="term" value="P:cell division"/>
    <property type="evidence" value="ECO:0007669"/>
    <property type="project" value="UniProtKB-KW"/>
</dbReference>
<protein>
    <submittedName>
        <fullName evidence="2">Cell division protein FtsB</fullName>
    </submittedName>
</protein>
<feature type="transmembrane region" description="Helical" evidence="1">
    <location>
        <begin position="6"/>
        <end position="23"/>
    </location>
</feature>
<dbReference type="Proteomes" id="UP000551878">
    <property type="component" value="Unassembled WGS sequence"/>
</dbReference>
<keyword evidence="2" id="KW-0131">Cell cycle</keyword>
<organism evidence="2 3">
    <name type="scientific">Texcoconibacillus texcoconensis</name>
    <dbReference type="NCBI Taxonomy" id="1095777"/>
    <lineage>
        <taxon>Bacteria</taxon>
        <taxon>Bacillati</taxon>
        <taxon>Bacillota</taxon>
        <taxon>Bacilli</taxon>
        <taxon>Bacillales</taxon>
        <taxon>Bacillaceae</taxon>
        <taxon>Texcoconibacillus</taxon>
    </lineage>
</organism>
<dbReference type="EMBL" id="JACHHB010000017">
    <property type="protein sequence ID" value="MBB5174801.1"/>
    <property type="molecule type" value="Genomic_DNA"/>
</dbReference>